<gene>
    <name evidence="2" type="ORF">BQ4739_LOCUS2319</name>
</gene>
<evidence type="ECO:0000256" key="1">
    <source>
        <dbReference type="SAM" id="MobiDB-lite"/>
    </source>
</evidence>
<feature type="compositionally biased region" description="Polar residues" evidence="1">
    <location>
        <begin position="16"/>
        <end position="29"/>
    </location>
</feature>
<feature type="region of interest" description="Disordered" evidence="1">
    <location>
        <begin position="1112"/>
        <end position="1298"/>
    </location>
</feature>
<feature type="region of interest" description="Disordered" evidence="1">
    <location>
        <begin position="688"/>
        <end position="759"/>
    </location>
</feature>
<dbReference type="EMBL" id="FNXT01000175">
    <property type="protein sequence ID" value="SZX61758.1"/>
    <property type="molecule type" value="Genomic_DNA"/>
</dbReference>
<feature type="region of interest" description="Disordered" evidence="1">
    <location>
        <begin position="1020"/>
        <end position="1092"/>
    </location>
</feature>
<feature type="compositionally biased region" description="Low complexity" evidence="1">
    <location>
        <begin position="195"/>
        <end position="212"/>
    </location>
</feature>
<reference evidence="2 3" key="1">
    <citation type="submission" date="2016-10" db="EMBL/GenBank/DDBJ databases">
        <authorList>
            <person name="Cai Z."/>
        </authorList>
    </citation>
    <scope>NUCLEOTIDE SEQUENCE [LARGE SCALE GENOMIC DNA]</scope>
</reference>
<keyword evidence="3" id="KW-1185">Reference proteome</keyword>
<proteinExistence type="predicted"/>
<sequence length="1298" mass="129475">MASANSGRRPGDVDSPLSSATESAQQGVTSHPVDDISVTPGTMTPASGLSQNGSPTSEDSSRYSPLSQPYGERPLARTSAGAAVQQSISNLPSPPPFTPEHTSGFSMASPETVQQQPAGTAAAAAAVSPVPFSPDGGMSAAASCGSSGPAAGADTPGVSSGWGFGSSTKPSASEGFAFARHPAAATDGGSPDVQPFAGNVAPGANAPAASADPSPLLLQAARNMAASHEADTASERSSVSGASRSSSMRDSYHGPHGSPAMLLRKAKAMIDRQVAVGGTARLSRGSKGSRHSNALQTPADKGIPAATTPQNTPLDVEAEHCGDQQPLPTSPVIVAPVIAVGSPISSTPASVSFAGRGSPAAAAAAAAAATTLGAAERVTTPVQQLASPADSHTSVVSIGSVCTPASVLTAANVSARRLDFTEAAGEMEAAAGSTAATPAASPQRPQQQQQQGICSPGLTNDLLPASPLPIEELEAKMLSSEVKKFFAKEMPDIYVGDDGEINFDSIKFADNIDGAAVVEAFSLPDAEAAAAAAAPKRRGLLGKSGSTLLWLLAGVALVATSFVAVEMLPQTLAPPGCFCTENNLEACLKADQALNRELSNQPTGWRLAAKQAGWYLQDAADVLLRRRLPRGVTAEDFSRVWISSLSEEQWRSVPVEKAAALFAAVPQHLWPQAIVDKLQSPEGAAALLKQRQQAPPEDLVAASGAEAAAAADPAASATEDAAPADTTAAATDLPAAASPADQQPPAAQQAEGVPAAEEAVTPEPVVLQEPAIAEEQQPTATEQAAEPEPAPAQAQAAAEPAQDSAEPEQPVVVAETAPEQAAVPEATEASDTAAVEPAAVADEPVQQEAVAEPAVEQAVTEPEASECAPAATTQQDQQQQQAEAVVEAAPEELQQQQQKEEEVVEPAAPAAVAEPEAATLADTAADSQDAAATTDSDLQAPAALQKEEQPQELVSDAAVSTTEQQQKVQDAAPAVDAAAAEPVARATALQTATGAILAFISACAAMFFLPAIKGWLLGSQQEPEEEEQQDEAAGDEAAAEEEAAAAAAEEAEAAAAAAATAAEQEDPHAGLLSDEEEVPHRRRRSAAAAAKSPMQALLGGVGDVAGMAATILTPKGKPPLPPAAAAAAEAGAGPSAAAAAAAGGRTPRAARSAGAAAAATGGRRTTRSASGAAGAAAAGAESDGEEVASAGRSRRAAAATPRGRRASVLPAVLEDVQGAAEDPEAGLLSDEEAAAPAAARGRGRRQSAPAAGAAAAAAPAASGGRRRSAAAAAAAAASGGSEQPAVSGRATRRSSRLE</sequence>
<feature type="compositionally biased region" description="Low complexity" evidence="1">
    <location>
        <begin position="1044"/>
        <end position="1062"/>
    </location>
</feature>
<feature type="compositionally biased region" description="Low complexity" evidence="1">
    <location>
        <begin position="774"/>
        <end position="810"/>
    </location>
</feature>
<organism evidence="2 3">
    <name type="scientific">Tetradesmus obliquus</name>
    <name type="common">Green alga</name>
    <name type="synonym">Acutodesmus obliquus</name>
    <dbReference type="NCBI Taxonomy" id="3088"/>
    <lineage>
        <taxon>Eukaryota</taxon>
        <taxon>Viridiplantae</taxon>
        <taxon>Chlorophyta</taxon>
        <taxon>core chlorophytes</taxon>
        <taxon>Chlorophyceae</taxon>
        <taxon>CS clade</taxon>
        <taxon>Sphaeropleales</taxon>
        <taxon>Scenedesmaceae</taxon>
        <taxon>Tetradesmus</taxon>
    </lineage>
</organism>
<feature type="compositionally biased region" description="Acidic residues" evidence="1">
    <location>
        <begin position="1022"/>
        <end position="1043"/>
    </location>
</feature>
<feature type="compositionally biased region" description="Polar residues" evidence="1">
    <location>
        <begin position="39"/>
        <end position="67"/>
    </location>
</feature>
<feature type="compositionally biased region" description="Low complexity" evidence="1">
    <location>
        <begin position="701"/>
        <end position="759"/>
    </location>
</feature>
<evidence type="ECO:0000313" key="3">
    <source>
        <dbReference type="Proteomes" id="UP000256970"/>
    </source>
</evidence>
<feature type="compositionally biased region" description="Low complexity" evidence="1">
    <location>
        <begin position="113"/>
        <end position="153"/>
    </location>
</feature>
<evidence type="ECO:0000313" key="2">
    <source>
        <dbReference type="EMBL" id="SZX61758.1"/>
    </source>
</evidence>
<feature type="region of interest" description="Disordered" evidence="1">
    <location>
        <begin position="429"/>
        <end position="458"/>
    </location>
</feature>
<feature type="compositionally biased region" description="Low complexity" evidence="1">
    <location>
        <begin position="1123"/>
        <end position="1201"/>
    </location>
</feature>
<protein>
    <submittedName>
        <fullName evidence="2">Uncharacterized protein</fullName>
    </submittedName>
</protein>
<name>A0A383V846_TETOB</name>
<feature type="region of interest" description="Disordered" evidence="1">
    <location>
        <begin position="1"/>
        <end position="212"/>
    </location>
</feature>
<accession>A0A383V846</accession>
<feature type="compositionally biased region" description="Low complexity" evidence="1">
    <location>
        <begin position="1234"/>
        <end position="1281"/>
    </location>
</feature>
<feature type="compositionally biased region" description="Low complexity" evidence="1">
    <location>
        <begin position="905"/>
        <end position="940"/>
    </location>
</feature>
<feature type="compositionally biased region" description="Polar residues" evidence="1">
    <location>
        <begin position="958"/>
        <end position="967"/>
    </location>
</feature>
<feature type="compositionally biased region" description="Acidic residues" evidence="1">
    <location>
        <begin position="1221"/>
        <end position="1233"/>
    </location>
</feature>
<feature type="region of interest" description="Disordered" evidence="1">
    <location>
        <begin position="224"/>
        <end position="258"/>
    </location>
</feature>
<feature type="region of interest" description="Disordered" evidence="1">
    <location>
        <begin position="774"/>
        <end position="967"/>
    </location>
</feature>
<feature type="compositionally biased region" description="Low complexity" evidence="1">
    <location>
        <begin position="429"/>
        <end position="452"/>
    </location>
</feature>
<feature type="compositionally biased region" description="Low complexity" evidence="1">
    <location>
        <begin position="829"/>
        <end position="897"/>
    </location>
</feature>
<dbReference type="Proteomes" id="UP000256970">
    <property type="component" value="Unassembled WGS sequence"/>
</dbReference>
<feature type="region of interest" description="Disordered" evidence="1">
    <location>
        <begin position="279"/>
        <end position="306"/>
    </location>
</feature>
<feature type="compositionally biased region" description="Low complexity" evidence="1">
    <location>
        <begin position="235"/>
        <end position="249"/>
    </location>
</feature>
<feature type="compositionally biased region" description="Polar residues" evidence="1">
    <location>
        <begin position="100"/>
        <end position="112"/>
    </location>
</feature>